<dbReference type="InterPro" id="IPR052205">
    <property type="entry name" value="FliO/MopB"/>
</dbReference>
<comment type="caution">
    <text evidence="3">The sequence shown here is derived from an EMBL/GenBank/DDBJ whole genome shotgun (WGS) entry which is preliminary data.</text>
</comment>
<reference evidence="4" key="1">
    <citation type="journal article" date="2019" name="Int. J. Syst. Evol. Microbiol.">
        <title>The Global Catalogue of Microorganisms (GCM) 10K type strain sequencing project: providing services to taxonomists for standard genome sequencing and annotation.</title>
        <authorList>
            <consortium name="The Broad Institute Genomics Platform"/>
            <consortium name="The Broad Institute Genome Sequencing Center for Infectious Disease"/>
            <person name="Wu L."/>
            <person name="Ma J."/>
        </authorList>
    </citation>
    <scope>NUCLEOTIDE SEQUENCE [LARGE SCALE GENOMIC DNA]</scope>
    <source>
        <strain evidence="4">CCUG 60023</strain>
    </source>
</reference>
<name>A0ABW3FGB7_9HYPH</name>
<feature type="compositionally biased region" description="Low complexity" evidence="1">
    <location>
        <begin position="119"/>
        <end position="150"/>
    </location>
</feature>
<evidence type="ECO:0000256" key="1">
    <source>
        <dbReference type="SAM" id="MobiDB-lite"/>
    </source>
</evidence>
<keyword evidence="2" id="KW-0472">Membrane</keyword>
<evidence type="ECO:0000256" key="2">
    <source>
        <dbReference type="SAM" id="Phobius"/>
    </source>
</evidence>
<evidence type="ECO:0008006" key="5">
    <source>
        <dbReference type="Google" id="ProtNLM"/>
    </source>
</evidence>
<dbReference type="RefSeq" id="WP_377213394.1">
    <property type="nucleotide sequence ID" value="NZ_JBHTJV010000013.1"/>
</dbReference>
<feature type="region of interest" description="Disordered" evidence="1">
    <location>
        <begin position="107"/>
        <end position="150"/>
    </location>
</feature>
<feature type="region of interest" description="Disordered" evidence="1">
    <location>
        <begin position="204"/>
        <end position="266"/>
    </location>
</feature>
<evidence type="ECO:0000313" key="3">
    <source>
        <dbReference type="EMBL" id="MFD0917537.1"/>
    </source>
</evidence>
<keyword evidence="2" id="KW-0812">Transmembrane</keyword>
<evidence type="ECO:0000313" key="4">
    <source>
        <dbReference type="Proteomes" id="UP001597101"/>
    </source>
</evidence>
<keyword evidence="2" id="KW-1133">Transmembrane helix</keyword>
<dbReference type="Proteomes" id="UP001597101">
    <property type="component" value="Unassembled WGS sequence"/>
</dbReference>
<gene>
    <name evidence="3" type="ORF">ACFQ14_14090</name>
</gene>
<dbReference type="EMBL" id="JBHTJV010000013">
    <property type="protein sequence ID" value="MFD0917537.1"/>
    <property type="molecule type" value="Genomic_DNA"/>
</dbReference>
<sequence length="266" mass="27651">MTDFFAGLFGPEMAGTAMIIASLVALLLVLFLIWLVVRAIRRPRAAGGRRSKQARLAVTDAAAIDPRRRLVLVRRDDVEHLIMIGGPTDVVIEQDIRRLSSARSIQDVEPKETVATTKAIPPLSTPSPAASTSQAHTTPPPSATAAPSISSSQKGILGAAAGGLAATSAKAVAASKEAARDAIAHETDLAASSKEESIEKITATVAAKNSETAAPVPEPKVTEPAPTPEVSVTPQPSAEPKPKSSQQLSTSDDIEALLDQIAAPKR</sequence>
<dbReference type="PANTHER" id="PTHR38766:SF1">
    <property type="entry name" value="FLAGELLAR PROTEIN FLIO"/>
    <property type="match status" value="1"/>
</dbReference>
<dbReference type="PANTHER" id="PTHR38766">
    <property type="entry name" value="FLAGELLAR PROTEIN FLIO"/>
    <property type="match status" value="1"/>
</dbReference>
<feature type="transmembrane region" description="Helical" evidence="2">
    <location>
        <begin position="17"/>
        <end position="40"/>
    </location>
</feature>
<keyword evidence="4" id="KW-1185">Reference proteome</keyword>
<organism evidence="3 4">
    <name type="scientific">Pseudahrensia aquimaris</name>
    <dbReference type="NCBI Taxonomy" id="744461"/>
    <lineage>
        <taxon>Bacteria</taxon>
        <taxon>Pseudomonadati</taxon>
        <taxon>Pseudomonadota</taxon>
        <taxon>Alphaproteobacteria</taxon>
        <taxon>Hyphomicrobiales</taxon>
        <taxon>Ahrensiaceae</taxon>
        <taxon>Pseudahrensia</taxon>
    </lineage>
</organism>
<protein>
    <recommendedName>
        <fullName evidence="5">Flagellar biosynthesis protein FliO</fullName>
    </recommendedName>
</protein>
<accession>A0ABW3FGB7</accession>
<proteinExistence type="predicted"/>